<dbReference type="InterPro" id="IPR036249">
    <property type="entry name" value="Thioredoxin-like_sf"/>
</dbReference>
<name>A0A397Z6Y9_BRACM</name>
<feature type="domain" description="GST N-terminal" evidence="2">
    <location>
        <begin position="92"/>
        <end position="122"/>
    </location>
</feature>
<dbReference type="PANTHER" id="PTHR44328">
    <property type="entry name" value="GLUTATHIONE S-TRANSFERASE L1"/>
    <property type="match status" value="1"/>
</dbReference>
<dbReference type="Pfam" id="PF13417">
    <property type="entry name" value="GST_N_3"/>
    <property type="match status" value="1"/>
</dbReference>
<reference evidence="3 4" key="1">
    <citation type="submission" date="2018-06" db="EMBL/GenBank/DDBJ databases">
        <title>WGS assembly of Brassica rapa FPsc.</title>
        <authorList>
            <person name="Bowman J."/>
            <person name="Kohchi T."/>
            <person name="Yamato K."/>
            <person name="Jenkins J."/>
            <person name="Shu S."/>
            <person name="Ishizaki K."/>
            <person name="Yamaoka S."/>
            <person name="Nishihama R."/>
            <person name="Nakamura Y."/>
            <person name="Berger F."/>
            <person name="Adam C."/>
            <person name="Aki S."/>
            <person name="Althoff F."/>
            <person name="Araki T."/>
            <person name="Arteaga-Vazquez M."/>
            <person name="Balasubrmanian S."/>
            <person name="Bauer D."/>
            <person name="Boehm C."/>
            <person name="Briginshaw L."/>
            <person name="Caballero-Perez J."/>
            <person name="Catarino B."/>
            <person name="Chen F."/>
            <person name="Chiyoda S."/>
            <person name="Chovatia M."/>
            <person name="Davies K."/>
            <person name="Delmans M."/>
            <person name="Demura T."/>
            <person name="Dierschke T."/>
            <person name="Dolan L."/>
            <person name="Dorantes-Acosta A."/>
            <person name="Eklund D."/>
            <person name="Florent S."/>
            <person name="Flores-Sandoval E."/>
            <person name="Fujiyama A."/>
            <person name="Fukuzawa H."/>
            <person name="Galik B."/>
            <person name="Grimanelli D."/>
            <person name="Grimwood J."/>
            <person name="Grossniklaus U."/>
            <person name="Hamada T."/>
            <person name="Haseloff J."/>
            <person name="Hetherington A."/>
            <person name="Higo A."/>
            <person name="Hirakawa Y."/>
            <person name="Hundley H."/>
            <person name="Ikeda Y."/>
            <person name="Inoue K."/>
            <person name="Inoue S."/>
            <person name="Ishida S."/>
            <person name="Jia Q."/>
            <person name="Kakita M."/>
            <person name="Kanazawa T."/>
            <person name="Kawai Y."/>
            <person name="Kawashima T."/>
            <person name="Kennedy M."/>
            <person name="Kinose K."/>
            <person name="Kinoshita T."/>
            <person name="Kohara Y."/>
            <person name="Koide E."/>
            <person name="Komatsu K."/>
            <person name="Kopischke S."/>
            <person name="Kubo M."/>
            <person name="Kyozuka J."/>
            <person name="Lagercrantz U."/>
            <person name="Lin S."/>
            <person name="Lindquist E."/>
            <person name="Lipzen A."/>
            <person name="Lu C."/>
            <person name="Luna E."/>
            <person name="Martienssen R."/>
            <person name="Minamino N."/>
            <person name="Mizutani M."/>
            <person name="Mizutani M."/>
            <person name="Mochizuki N."/>
            <person name="Monte I."/>
            <person name="Mosher R."/>
            <person name="Nagasaki H."/>
            <person name="Nakagami H."/>
            <person name="Naramoto S."/>
            <person name="Nishitani K."/>
            <person name="Ohtani M."/>
            <person name="Okamoto T."/>
            <person name="Okumura M."/>
            <person name="Phillips J."/>
            <person name="Pollak B."/>
            <person name="Reinders A."/>
            <person name="Roevekamp M."/>
            <person name="Sano R."/>
            <person name="Sawa S."/>
            <person name="Schmid M."/>
            <person name="Shirakawa M."/>
            <person name="Solano R."/>
            <person name="Spunde A."/>
            <person name="Suetsugu N."/>
            <person name="Sugano S."/>
            <person name="Sugiyama A."/>
            <person name="Sun R."/>
            <person name="Suzuki Y."/>
            <person name="Takenaka M."/>
            <person name="Takezawa D."/>
            <person name="Tomogane H."/>
            <person name="Tsuzuki M."/>
            <person name="Ueda T."/>
            <person name="Umeda M."/>
            <person name="Ward J."/>
            <person name="Watanabe Y."/>
            <person name="Yazaki K."/>
            <person name="Yokoyama R."/>
            <person name="Yoshitake Y."/>
            <person name="Yotsui I."/>
            <person name="Zachgo S."/>
            <person name="Schmutz J."/>
        </authorList>
    </citation>
    <scope>NUCLEOTIDE SEQUENCE [LARGE SCALE GENOMIC DNA]</scope>
    <source>
        <strain evidence="4">cv. B-3</strain>
    </source>
</reference>
<dbReference type="Gene3D" id="3.40.30.10">
    <property type="entry name" value="Glutaredoxin"/>
    <property type="match status" value="1"/>
</dbReference>
<dbReference type="InterPro" id="IPR004045">
    <property type="entry name" value="Glutathione_S-Trfase_N"/>
</dbReference>
<organism evidence="3 4">
    <name type="scientific">Brassica campestris</name>
    <name type="common">Field mustard</name>
    <dbReference type="NCBI Taxonomy" id="3711"/>
    <lineage>
        <taxon>Eukaryota</taxon>
        <taxon>Viridiplantae</taxon>
        <taxon>Streptophyta</taxon>
        <taxon>Embryophyta</taxon>
        <taxon>Tracheophyta</taxon>
        <taxon>Spermatophyta</taxon>
        <taxon>Magnoliopsida</taxon>
        <taxon>eudicotyledons</taxon>
        <taxon>Gunneridae</taxon>
        <taxon>Pentapetalae</taxon>
        <taxon>rosids</taxon>
        <taxon>malvids</taxon>
        <taxon>Brassicales</taxon>
        <taxon>Brassicaceae</taxon>
        <taxon>Brassiceae</taxon>
        <taxon>Brassica</taxon>
    </lineage>
</organism>
<dbReference type="EMBL" id="CM010632">
    <property type="protein sequence ID" value="RID61265.1"/>
    <property type="molecule type" value="Genomic_DNA"/>
</dbReference>
<dbReference type="SUPFAM" id="SSF52833">
    <property type="entry name" value="Thioredoxin-like"/>
    <property type="match status" value="1"/>
</dbReference>
<evidence type="ECO:0000259" key="2">
    <source>
        <dbReference type="Pfam" id="PF13417"/>
    </source>
</evidence>
<evidence type="ECO:0000313" key="4">
    <source>
        <dbReference type="Proteomes" id="UP000264353"/>
    </source>
</evidence>
<dbReference type="Proteomes" id="UP000264353">
    <property type="component" value="Chromosome A5"/>
</dbReference>
<feature type="compositionally biased region" description="Basic residues" evidence="1">
    <location>
        <begin position="8"/>
        <end position="24"/>
    </location>
</feature>
<dbReference type="InterPro" id="IPR044629">
    <property type="entry name" value="GSTL1/2/3"/>
</dbReference>
<evidence type="ECO:0000313" key="3">
    <source>
        <dbReference type="EMBL" id="RID61265.1"/>
    </source>
</evidence>
<dbReference type="PANTHER" id="PTHR44328:SF6">
    <property type="entry name" value="GLUTATHIONE S-TRANSFERASE L1-RELATED"/>
    <property type="match status" value="1"/>
</dbReference>
<dbReference type="CDD" id="cd00570">
    <property type="entry name" value="GST_N_family"/>
    <property type="match status" value="1"/>
</dbReference>
<feature type="region of interest" description="Disordered" evidence="1">
    <location>
        <begin position="1"/>
        <end position="24"/>
    </location>
</feature>
<accession>A0A397Z6Y9</accession>
<gene>
    <name evidence="3" type="ORF">BRARA_E00431</name>
</gene>
<protein>
    <recommendedName>
        <fullName evidence="2">GST N-terminal domain-containing protein</fullName>
    </recommendedName>
</protein>
<dbReference type="GO" id="GO:0004364">
    <property type="term" value="F:glutathione transferase activity"/>
    <property type="evidence" value="ECO:0007669"/>
    <property type="project" value="InterPro"/>
</dbReference>
<dbReference type="AlphaFoldDB" id="A0A397Z6Y9"/>
<proteinExistence type="predicted"/>
<sequence length="181" mass="20690">MVLFLHPHSLHSHTPPLRRRKPREGRHRVLRHVLSCGCSEANRVSLPSSISSTTPTSSSPNHGFSFCFRASSSFTRCYSRSTRSVFDRTTRLYTSYGCPYAQRVWITRNFKGLQEKIKLVPLTLGIGLLGTRTKSILKTRCQHLSTMESLDLIKYLDNTFKSSSSPIKCRLCLVPKLMRWT</sequence>
<evidence type="ECO:0000256" key="1">
    <source>
        <dbReference type="SAM" id="MobiDB-lite"/>
    </source>
</evidence>